<keyword evidence="2" id="KW-1185">Reference proteome</keyword>
<reference evidence="1" key="1">
    <citation type="journal article" date="2016" name="Front. Microbiol.">
        <title>Genome Sequence of the Piezophilic, Mesophilic Sulfate-Reducing Bacterium Desulfovibrio indicus J2T.</title>
        <authorList>
            <person name="Cao J."/>
            <person name="Maignien L."/>
            <person name="Shao Z."/>
            <person name="Alain K."/>
            <person name="Jebbar M."/>
        </authorList>
    </citation>
    <scope>NUCLEOTIDE SEQUENCE</scope>
    <source>
        <strain evidence="1">DSM 16372</strain>
    </source>
</reference>
<name>A0AAV4ZRS3_9HYPH</name>
<reference evidence="1" key="2">
    <citation type="submission" date="2021-08" db="EMBL/GenBank/DDBJ databases">
        <authorList>
            <person name="Tani A."/>
            <person name="Ola A."/>
            <person name="Ogura Y."/>
            <person name="Katsura K."/>
            <person name="Hayashi T."/>
        </authorList>
    </citation>
    <scope>NUCLEOTIDE SEQUENCE</scope>
    <source>
        <strain evidence="1">DSM 16372</strain>
    </source>
</reference>
<gene>
    <name evidence="1" type="ORF">BHAOGJBA_4512</name>
</gene>
<sequence length="365" mass="37641">MGEGIPIWWPAVAEIGRLTGLHLAARAGPASAPGVLAVDMELLERTTAALDLPASAVDLALQGSVDPQLTMVARLARHAGSALVVAPRGIELPPPRRGAVGGATEAEADVAALQKHLAGARARRGLTLPSFALAGGMPLGAAAAAETDPVAATLGGVARFAGALDLALGIVPAPVVPQLSKTVGGGRVRRPDDPDAGDATADLGWIRRALEEALSQSSLDAPTLARMVHLPDAVSRDPDACRFLGPFKTTASLAAGLGLALAVVDRGKREEALIRLGTSICGPIPPPSLSPAGAREAVRRQEKEVLETVRRRRERNGAAHADLAQACGTSERMARDMERGLMPQHVNRIARHAEALGLVLVLQAA</sequence>
<dbReference type="EMBL" id="BPQO01000022">
    <property type="protein sequence ID" value="GJD90968.1"/>
    <property type="molecule type" value="Genomic_DNA"/>
</dbReference>
<organism evidence="1 2">
    <name type="scientific">Methylobacterium hispanicum</name>
    <dbReference type="NCBI Taxonomy" id="270350"/>
    <lineage>
        <taxon>Bacteria</taxon>
        <taxon>Pseudomonadati</taxon>
        <taxon>Pseudomonadota</taxon>
        <taxon>Alphaproteobacteria</taxon>
        <taxon>Hyphomicrobiales</taxon>
        <taxon>Methylobacteriaceae</taxon>
        <taxon>Methylobacterium</taxon>
    </lineage>
</organism>
<accession>A0AAV4ZRS3</accession>
<protein>
    <recommendedName>
        <fullName evidence="3">HTH cro/C1-type domain-containing protein</fullName>
    </recommendedName>
</protein>
<evidence type="ECO:0000313" key="1">
    <source>
        <dbReference type="EMBL" id="GJD90968.1"/>
    </source>
</evidence>
<dbReference type="Proteomes" id="UP001055247">
    <property type="component" value="Unassembled WGS sequence"/>
</dbReference>
<dbReference type="AlphaFoldDB" id="A0AAV4ZRS3"/>
<evidence type="ECO:0000313" key="2">
    <source>
        <dbReference type="Proteomes" id="UP001055247"/>
    </source>
</evidence>
<comment type="caution">
    <text evidence="1">The sequence shown here is derived from an EMBL/GenBank/DDBJ whole genome shotgun (WGS) entry which is preliminary data.</text>
</comment>
<evidence type="ECO:0008006" key="3">
    <source>
        <dbReference type="Google" id="ProtNLM"/>
    </source>
</evidence>
<proteinExistence type="predicted"/>